<keyword evidence="5" id="KW-1185">Reference proteome</keyword>
<sequence>MASQKIFAAFAALAMVIGSDASPCRPISSVITSATLSSVVTEPTATATIDATSTVDYTSAATTAATDVTTVEIETASTEATTDATTVVESTSVEIVSTTSIASSTTEIASSTTAAGAPVETLYITNGDFETGSVAPWAYSGLAAVVNVVNTQSHEGSYSLAMGSLASDYVVMSQILDKSHLVAMQPYKLSLYAKVGDAVRCSSGITMYFDNGSQQTASGSSIYVPGSQLADNWGYVAGEFTFTEAELAGAGLIRFVFKTKCGNGYFAYVDDIKMELGN</sequence>
<dbReference type="Pfam" id="PF02018">
    <property type="entry name" value="CBM_4_9"/>
    <property type="match status" value="1"/>
</dbReference>
<evidence type="ECO:0000313" key="5">
    <source>
        <dbReference type="Proteomes" id="UP000813427"/>
    </source>
</evidence>
<evidence type="ECO:0000313" key="4">
    <source>
        <dbReference type="EMBL" id="KAH7251474.1"/>
    </source>
</evidence>
<dbReference type="SUPFAM" id="SSF49785">
    <property type="entry name" value="Galactose-binding domain-like"/>
    <property type="match status" value="1"/>
</dbReference>
<name>A0A8K0WCM6_9HYPO</name>
<gene>
    <name evidence="4" type="ORF">BKA59DRAFT_452721</name>
</gene>
<proteinExistence type="predicted"/>
<protein>
    <recommendedName>
        <fullName evidence="3">CBM-cenC domain-containing protein</fullName>
    </recommendedName>
</protein>
<evidence type="ECO:0000256" key="2">
    <source>
        <dbReference type="SAM" id="SignalP"/>
    </source>
</evidence>
<evidence type="ECO:0000259" key="3">
    <source>
        <dbReference type="Pfam" id="PF02018"/>
    </source>
</evidence>
<dbReference type="InterPro" id="IPR008979">
    <property type="entry name" value="Galactose-bd-like_sf"/>
</dbReference>
<dbReference type="GO" id="GO:0016798">
    <property type="term" value="F:hydrolase activity, acting on glycosyl bonds"/>
    <property type="evidence" value="ECO:0007669"/>
    <property type="project" value="InterPro"/>
</dbReference>
<dbReference type="Proteomes" id="UP000813427">
    <property type="component" value="Unassembled WGS sequence"/>
</dbReference>
<feature type="signal peptide" evidence="2">
    <location>
        <begin position="1"/>
        <end position="21"/>
    </location>
</feature>
<reference evidence="4" key="1">
    <citation type="journal article" date="2021" name="Nat. Commun.">
        <title>Genetic determinants of endophytism in the Arabidopsis root mycobiome.</title>
        <authorList>
            <person name="Mesny F."/>
            <person name="Miyauchi S."/>
            <person name="Thiergart T."/>
            <person name="Pickel B."/>
            <person name="Atanasova L."/>
            <person name="Karlsson M."/>
            <person name="Huettel B."/>
            <person name="Barry K.W."/>
            <person name="Haridas S."/>
            <person name="Chen C."/>
            <person name="Bauer D."/>
            <person name="Andreopoulos W."/>
            <person name="Pangilinan J."/>
            <person name="LaButti K."/>
            <person name="Riley R."/>
            <person name="Lipzen A."/>
            <person name="Clum A."/>
            <person name="Drula E."/>
            <person name="Henrissat B."/>
            <person name="Kohler A."/>
            <person name="Grigoriev I.V."/>
            <person name="Martin F.M."/>
            <person name="Hacquard S."/>
        </authorList>
    </citation>
    <scope>NUCLEOTIDE SEQUENCE</scope>
    <source>
        <strain evidence="4">MPI-SDFR-AT-0068</strain>
    </source>
</reference>
<organism evidence="4 5">
    <name type="scientific">Fusarium tricinctum</name>
    <dbReference type="NCBI Taxonomy" id="61284"/>
    <lineage>
        <taxon>Eukaryota</taxon>
        <taxon>Fungi</taxon>
        <taxon>Dikarya</taxon>
        <taxon>Ascomycota</taxon>
        <taxon>Pezizomycotina</taxon>
        <taxon>Sordariomycetes</taxon>
        <taxon>Hypocreomycetidae</taxon>
        <taxon>Hypocreales</taxon>
        <taxon>Nectriaceae</taxon>
        <taxon>Fusarium</taxon>
        <taxon>Fusarium tricinctum species complex</taxon>
    </lineage>
</organism>
<feature type="domain" description="CBM-cenC" evidence="3">
    <location>
        <begin position="123"/>
        <end position="243"/>
    </location>
</feature>
<dbReference type="Gene3D" id="2.60.120.260">
    <property type="entry name" value="Galactose-binding domain-like"/>
    <property type="match status" value="1"/>
</dbReference>
<accession>A0A8K0WCM6</accession>
<dbReference type="InterPro" id="IPR003305">
    <property type="entry name" value="CenC_carb-bd"/>
</dbReference>
<dbReference type="AlphaFoldDB" id="A0A8K0WCM6"/>
<evidence type="ECO:0000256" key="1">
    <source>
        <dbReference type="ARBA" id="ARBA00022801"/>
    </source>
</evidence>
<feature type="chain" id="PRO_5035451946" description="CBM-cenC domain-containing protein" evidence="2">
    <location>
        <begin position="22"/>
        <end position="278"/>
    </location>
</feature>
<dbReference type="OrthoDB" id="5104649at2759"/>
<keyword evidence="1" id="KW-0378">Hydrolase</keyword>
<keyword evidence="2" id="KW-0732">Signal</keyword>
<comment type="caution">
    <text evidence="4">The sequence shown here is derived from an EMBL/GenBank/DDBJ whole genome shotgun (WGS) entry which is preliminary data.</text>
</comment>
<dbReference type="EMBL" id="JAGPXF010000003">
    <property type="protein sequence ID" value="KAH7251474.1"/>
    <property type="molecule type" value="Genomic_DNA"/>
</dbReference>